<dbReference type="PROSITE" id="PS50003">
    <property type="entry name" value="PH_DOMAIN"/>
    <property type="match status" value="1"/>
</dbReference>
<feature type="compositionally biased region" description="Low complexity" evidence="4">
    <location>
        <begin position="102"/>
        <end position="115"/>
    </location>
</feature>
<dbReference type="InterPro" id="IPR032675">
    <property type="entry name" value="LRR_dom_sf"/>
</dbReference>
<keyword evidence="1" id="KW-0343">GTPase activation</keyword>
<feature type="compositionally biased region" description="Low complexity" evidence="4">
    <location>
        <begin position="125"/>
        <end position="136"/>
    </location>
</feature>
<feature type="region of interest" description="Disordered" evidence="4">
    <location>
        <begin position="211"/>
        <end position="231"/>
    </location>
</feature>
<evidence type="ECO:0000256" key="4">
    <source>
        <dbReference type="SAM" id="MobiDB-lite"/>
    </source>
</evidence>
<dbReference type="EMBL" id="JAUTXT010000010">
    <property type="protein sequence ID" value="KAK3676423.1"/>
    <property type="molecule type" value="Genomic_DNA"/>
</dbReference>
<proteinExistence type="predicted"/>
<dbReference type="PANTHER" id="PTHR24113">
    <property type="entry name" value="RAN GTPASE-ACTIVATING PROTEIN 1"/>
    <property type="match status" value="1"/>
</dbReference>
<dbReference type="PANTHER" id="PTHR24113:SF12">
    <property type="entry name" value="RAN GTPASE-ACTIVATING PROTEIN 1"/>
    <property type="match status" value="1"/>
</dbReference>
<feature type="region of interest" description="Disordered" evidence="4">
    <location>
        <begin position="1157"/>
        <end position="1220"/>
    </location>
</feature>
<organism evidence="6 7">
    <name type="scientific">Recurvomyces mirabilis</name>
    <dbReference type="NCBI Taxonomy" id="574656"/>
    <lineage>
        <taxon>Eukaryota</taxon>
        <taxon>Fungi</taxon>
        <taxon>Dikarya</taxon>
        <taxon>Ascomycota</taxon>
        <taxon>Pezizomycotina</taxon>
        <taxon>Dothideomycetes</taxon>
        <taxon>Dothideomycetidae</taxon>
        <taxon>Mycosphaerellales</taxon>
        <taxon>Teratosphaeriaceae</taxon>
        <taxon>Recurvomyces</taxon>
    </lineage>
</organism>
<feature type="compositionally biased region" description="Low complexity" evidence="4">
    <location>
        <begin position="18"/>
        <end position="29"/>
    </location>
</feature>
<feature type="compositionally biased region" description="Basic and acidic residues" evidence="4">
    <location>
        <begin position="1183"/>
        <end position="1195"/>
    </location>
</feature>
<dbReference type="GO" id="GO:0031267">
    <property type="term" value="F:small GTPase binding"/>
    <property type="evidence" value="ECO:0007669"/>
    <property type="project" value="TreeGrafter"/>
</dbReference>
<name>A0AAE1C3I2_9PEZI</name>
<dbReference type="SUPFAM" id="SSF52047">
    <property type="entry name" value="RNI-like"/>
    <property type="match status" value="1"/>
</dbReference>
<dbReference type="InterPro" id="IPR027038">
    <property type="entry name" value="RanGap"/>
</dbReference>
<dbReference type="GO" id="GO:0005829">
    <property type="term" value="C:cytosol"/>
    <property type="evidence" value="ECO:0007669"/>
    <property type="project" value="TreeGrafter"/>
</dbReference>
<dbReference type="InterPro" id="IPR057334">
    <property type="entry name" value="PH_2nd_LRR"/>
</dbReference>
<feature type="region of interest" description="Disordered" evidence="4">
    <location>
        <begin position="18"/>
        <end position="151"/>
    </location>
</feature>
<feature type="compositionally biased region" description="Low complexity" evidence="4">
    <location>
        <begin position="1052"/>
        <end position="1067"/>
    </location>
</feature>
<accession>A0AAE1C3I2</accession>
<dbReference type="Pfam" id="PF25353">
    <property type="entry name" value="PH_2nd_LRR"/>
    <property type="match status" value="1"/>
</dbReference>
<gene>
    <name evidence="6" type="ORF">LTR78_003699</name>
</gene>
<dbReference type="Gene3D" id="3.80.10.10">
    <property type="entry name" value="Ribonuclease Inhibitor"/>
    <property type="match status" value="1"/>
</dbReference>
<reference evidence="6" key="1">
    <citation type="submission" date="2023-07" db="EMBL/GenBank/DDBJ databases">
        <title>Black Yeasts Isolated from many extreme environments.</title>
        <authorList>
            <person name="Coleine C."/>
            <person name="Stajich J.E."/>
            <person name="Selbmann L."/>
        </authorList>
    </citation>
    <scope>NUCLEOTIDE SEQUENCE</scope>
    <source>
        <strain evidence="6">CCFEE 5485</strain>
    </source>
</reference>
<feature type="compositionally biased region" description="Basic residues" evidence="4">
    <location>
        <begin position="37"/>
        <end position="47"/>
    </location>
</feature>
<dbReference type="GO" id="GO:0005634">
    <property type="term" value="C:nucleus"/>
    <property type="evidence" value="ECO:0007669"/>
    <property type="project" value="TreeGrafter"/>
</dbReference>
<keyword evidence="2" id="KW-0433">Leucine-rich repeat</keyword>
<dbReference type="Proteomes" id="UP001274830">
    <property type="component" value="Unassembled WGS sequence"/>
</dbReference>
<dbReference type="GO" id="GO:0005096">
    <property type="term" value="F:GTPase activator activity"/>
    <property type="evidence" value="ECO:0007669"/>
    <property type="project" value="UniProtKB-KW"/>
</dbReference>
<dbReference type="InterPro" id="IPR001849">
    <property type="entry name" value="PH_domain"/>
</dbReference>
<evidence type="ECO:0000256" key="2">
    <source>
        <dbReference type="ARBA" id="ARBA00022614"/>
    </source>
</evidence>
<dbReference type="SMART" id="SM00368">
    <property type="entry name" value="LRR_RI"/>
    <property type="match status" value="5"/>
</dbReference>
<feature type="compositionally biased region" description="Low complexity" evidence="4">
    <location>
        <begin position="66"/>
        <end position="77"/>
    </location>
</feature>
<evidence type="ECO:0000256" key="1">
    <source>
        <dbReference type="ARBA" id="ARBA00022468"/>
    </source>
</evidence>
<feature type="compositionally biased region" description="Polar residues" evidence="4">
    <location>
        <begin position="213"/>
        <end position="226"/>
    </location>
</feature>
<dbReference type="GO" id="GO:0006913">
    <property type="term" value="P:nucleocytoplasmic transport"/>
    <property type="evidence" value="ECO:0007669"/>
    <property type="project" value="TreeGrafter"/>
</dbReference>
<dbReference type="SMART" id="SM00233">
    <property type="entry name" value="PH"/>
    <property type="match status" value="1"/>
</dbReference>
<comment type="caution">
    <text evidence="6">The sequence shown here is derived from an EMBL/GenBank/DDBJ whole genome shotgun (WGS) entry which is preliminary data.</text>
</comment>
<protein>
    <recommendedName>
        <fullName evidence="5">PH domain-containing protein</fullName>
    </recommendedName>
</protein>
<evidence type="ECO:0000313" key="6">
    <source>
        <dbReference type="EMBL" id="KAK3676423.1"/>
    </source>
</evidence>
<dbReference type="GO" id="GO:0048471">
    <property type="term" value="C:perinuclear region of cytoplasm"/>
    <property type="evidence" value="ECO:0007669"/>
    <property type="project" value="TreeGrafter"/>
</dbReference>
<evidence type="ECO:0000256" key="3">
    <source>
        <dbReference type="ARBA" id="ARBA00022737"/>
    </source>
</evidence>
<sequence>MSRSSNDSSWGKRRSLFALSALNPSSSSSGDDDGAIRRLKKLPKHSRTLSARVPAHVDRPDLSRQTSSSTPSSPVTPDQARQQRPPLSMKGSLRRPPSVFGSLRSSLRTSTETSTGDVKEDETLEPLSTTSSTAPSVGWSDTGMDGGPSGRNVVYHGEVQTSAGMFRKKKEYLVLTETNIIRYKSQTKAAETFTAISHPLGRSPVIRHGSMPSAGSYSDLQTMSDSSGDKDGRVSLRQVVAVHRLDDGKPYFAIEVSYLDEESGQASALTLQFSIPEERDMWLRGIRNTVRYNPHVAATSISPYNLENAARIIERDNDYDPNNCSIYKVVQRQSSKSTGRSSSDDLTKVASNVCFLAIGVHKVHLIQLVKPVVRSSSPSLVVNNTTSSYGVLTLVGVKVSNTDDTFELTFRQPLQRPRSIFLASLASHEIAAQLHFAENYLRPECGQRLFEWQAPAEVEAILQPPVASNKDNSCLDRTLIAYCVAYGVNSSRVCYTINYQCEDAPRFELLPPTDHRRPEYGPIELLAITRALRYNESFGSMSLAGISLDSLNGLHDNYGEEHVCSKTKKGTPIKLSATELGRSCLLVQEIRALAATSKKLRRMDFSGCVTNKSVPQHNTIEEEGPPRKDLGCGVVEALFPLCKHQTTNVDWICLNGIILSETDLDYLVGAAVEKSCHFRAVELNRCGLNDRSMGLVLDALRAQDNTLEAIDIAGNAARLNPAAFDSQMAMFGFIRKLDLSYVSRTSDSEPLLQAETLLMWRLQELRLSGTALNRATIDAIATYLAHPQSSSLHGLYLDNSYLSGKDVATLFQSMSHNPFEARDLHLDISQSHLSDDLLVITKAVSSGLTPTHLTMKAIEYRDEASFRKLLNALATNRSIRYLDMSHTALPGEIGEDTARALERLLGENDTLVELNISGEESRLASSRFGSNINQALSGLKRNKTLQCFRIEKQKLGLQGASTLADVLKANSTLRELHCGNNEIPLHGFTDLINSLVDNTTLILLPMMDDGRAAAFRSADVTMKSMSDDMSLSPRSPTSHSPAPFESGSSVKRSLTSIRRSATRSASSYIPHMSDRTSSSPLTRTSSPMSFTLPAPRNRQSSQASVPAPMSFTVQDIQSTHRLLDEQWDRQCERLAQYLERNWCLLNGLDTNAPPPLVEEEEEGEIHSGRPSSTGSIGKILAQVKHDTTPRAEKPIYFDSPQQQDGAGLEDQFTASSRQGAKVTEMSEREAGKMSFKHFILESGPGTPDDDDLASERMKQLRLDTKDLGQSMEEPGTPTQAKFAL</sequence>
<feature type="compositionally biased region" description="Polar residues" evidence="4">
    <location>
        <begin position="1026"/>
        <end position="1051"/>
    </location>
</feature>
<keyword evidence="3" id="KW-0677">Repeat</keyword>
<evidence type="ECO:0000259" key="5">
    <source>
        <dbReference type="PROSITE" id="PS50003"/>
    </source>
</evidence>
<feature type="region of interest" description="Disordered" evidence="4">
    <location>
        <begin position="1265"/>
        <end position="1284"/>
    </location>
</feature>
<feature type="compositionally biased region" description="Low complexity" evidence="4">
    <location>
        <begin position="1075"/>
        <end position="1089"/>
    </location>
</feature>
<feature type="region of interest" description="Disordered" evidence="4">
    <location>
        <begin position="1026"/>
        <end position="1108"/>
    </location>
</feature>
<evidence type="ECO:0000313" key="7">
    <source>
        <dbReference type="Proteomes" id="UP001274830"/>
    </source>
</evidence>
<keyword evidence="7" id="KW-1185">Reference proteome</keyword>
<feature type="domain" description="PH" evidence="5">
    <location>
        <begin position="152"/>
        <end position="291"/>
    </location>
</feature>